<accession>W2SPN0</accession>
<dbReference type="AlphaFoldDB" id="W2SPN0"/>
<name>W2SPN0_NECAM</name>
<gene>
    <name evidence="1" type="ORF">NECAME_19415</name>
</gene>
<proteinExistence type="predicted"/>
<sequence length="82" mass="9817">MKNESERFFLSVRYSERCYALWFKGRRRVGMDCSGRMNLRENHPYWAEGYICSKKLREHVIPLKHMSRNKCGMGIEASYFSS</sequence>
<dbReference type="KEGG" id="nai:NECAME_19415"/>
<evidence type="ECO:0000313" key="2">
    <source>
        <dbReference type="Proteomes" id="UP000053676"/>
    </source>
</evidence>
<evidence type="ECO:0000313" key="1">
    <source>
        <dbReference type="EMBL" id="ETN70657.1"/>
    </source>
</evidence>
<protein>
    <submittedName>
        <fullName evidence="1">Uncharacterized protein</fullName>
    </submittedName>
</protein>
<organism evidence="1 2">
    <name type="scientific">Necator americanus</name>
    <name type="common">Human hookworm</name>
    <dbReference type="NCBI Taxonomy" id="51031"/>
    <lineage>
        <taxon>Eukaryota</taxon>
        <taxon>Metazoa</taxon>
        <taxon>Ecdysozoa</taxon>
        <taxon>Nematoda</taxon>
        <taxon>Chromadorea</taxon>
        <taxon>Rhabditida</taxon>
        <taxon>Rhabditina</taxon>
        <taxon>Rhabditomorpha</taxon>
        <taxon>Strongyloidea</taxon>
        <taxon>Ancylostomatidae</taxon>
        <taxon>Bunostominae</taxon>
        <taxon>Necator</taxon>
    </lineage>
</organism>
<dbReference type="EMBL" id="KI668912">
    <property type="protein sequence ID" value="ETN70657.1"/>
    <property type="molecule type" value="Genomic_DNA"/>
</dbReference>
<keyword evidence="2" id="KW-1185">Reference proteome</keyword>
<reference evidence="2" key="1">
    <citation type="journal article" date="2014" name="Nat. Genet.">
        <title>Genome of the human hookworm Necator americanus.</title>
        <authorList>
            <person name="Tang Y.T."/>
            <person name="Gao X."/>
            <person name="Rosa B.A."/>
            <person name="Abubucker S."/>
            <person name="Hallsworth-Pepin K."/>
            <person name="Martin J."/>
            <person name="Tyagi R."/>
            <person name="Heizer E."/>
            <person name="Zhang X."/>
            <person name="Bhonagiri-Palsikar V."/>
            <person name="Minx P."/>
            <person name="Warren W.C."/>
            <person name="Wang Q."/>
            <person name="Zhan B."/>
            <person name="Hotez P.J."/>
            <person name="Sternberg P.W."/>
            <person name="Dougall A."/>
            <person name="Gaze S.T."/>
            <person name="Mulvenna J."/>
            <person name="Sotillo J."/>
            <person name="Ranganathan S."/>
            <person name="Rabelo E.M."/>
            <person name="Wilson R.K."/>
            <person name="Felgner P.L."/>
            <person name="Bethony J."/>
            <person name="Hawdon J.M."/>
            <person name="Gasser R.B."/>
            <person name="Loukas A."/>
            <person name="Mitreva M."/>
        </authorList>
    </citation>
    <scope>NUCLEOTIDE SEQUENCE [LARGE SCALE GENOMIC DNA]</scope>
</reference>
<dbReference type="Proteomes" id="UP000053676">
    <property type="component" value="Unassembled WGS sequence"/>
</dbReference>